<dbReference type="Pfam" id="PF00875">
    <property type="entry name" value="DNA_photolyase"/>
    <property type="match status" value="1"/>
</dbReference>
<evidence type="ECO:0000256" key="6">
    <source>
        <dbReference type="ARBA" id="ARBA00022991"/>
    </source>
</evidence>
<keyword evidence="4 8" id="KW-0285">Flavoprotein</keyword>
<sequence length="489" mass="56157">MRRVKPVLVWFRLDLRLSDHAPLWEAAREGGPVIPVYVWSPEEEAPWSPGGASRWWLHHSLTALDASLRAAGSRLIIRRGRVVKALADLVRETGAVTVYAHRRVEPAARQLEEEVVRAMSERGVKVRLWADSNLVDPDRVKTQSGEPFQVFTAFWRRCLALSDPPRPLPAPDRVPGPAVWPRGLSCERLELLPKPDWAAGLRATWRPGETAAGERLKRFLKDGWREYATRRDQPAEEGTSRLSPHLHFGEITPRQVWHAVREWAEGQGWNASRWRESAFLRELFWREFAGYLLWHFPHAVERPLRPEWERFPWREDAAGLRAWQRGRTGYPIVDAGMRELWHTGWMHNRVRMIVASFLVKDLRISWLEGARWFWDTLVDADLASNTMGWQWSAGCGVDAAPYFRVFHPVLQGQKFDPDGAYVRRWCPELARVPPEWIHRPFEAPPLLLEAAGVRLGRDYPEPVVSHAAARQAALAAWQSLRAGRSQGAA</sequence>
<dbReference type="InterPro" id="IPR036134">
    <property type="entry name" value="Crypto/Photolyase_FAD-like_sf"/>
</dbReference>
<keyword evidence="13" id="KW-1185">Reference proteome</keyword>
<feature type="domain" description="Photolyase/cryptochrome alpha/beta" evidence="11">
    <location>
        <begin position="5"/>
        <end position="134"/>
    </location>
</feature>
<dbReference type="InterPro" id="IPR006050">
    <property type="entry name" value="DNA_photolyase_N"/>
</dbReference>
<organism evidence="12 13">
    <name type="scientific">Limisphaera ngatamarikiensis</name>
    <dbReference type="NCBI Taxonomy" id="1324935"/>
    <lineage>
        <taxon>Bacteria</taxon>
        <taxon>Pseudomonadati</taxon>
        <taxon>Verrucomicrobiota</taxon>
        <taxon>Verrucomicrobiia</taxon>
        <taxon>Limisphaerales</taxon>
        <taxon>Limisphaeraceae</taxon>
        <taxon>Limisphaera</taxon>
    </lineage>
</organism>
<keyword evidence="12" id="KW-0456">Lyase</keyword>
<feature type="site" description="Electron transfer via tryptophanyl radical" evidence="9">
    <location>
        <position position="313"/>
    </location>
</feature>
<keyword evidence="5 8" id="KW-0274">FAD</keyword>
<dbReference type="PROSITE" id="PS51645">
    <property type="entry name" value="PHR_CRY_ALPHA_BETA"/>
    <property type="match status" value="1"/>
</dbReference>
<dbReference type="PANTHER" id="PTHR11455:SF9">
    <property type="entry name" value="CRYPTOCHROME CIRCADIAN CLOCK 5 ISOFORM X1"/>
    <property type="match status" value="1"/>
</dbReference>
<dbReference type="Proteomes" id="UP000477311">
    <property type="component" value="Unassembled WGS sequence"/>
</dbReference>
<evidence type="ECO:0000256" key="4">
    <source>
        <dbReference type="ARBA" id="ARBA00022630"/>
    </source>
</evidence>
<evidence type="ECO:0000256" key="7">
    <source>
        <dbReference type="ARBA" id="ARBA00033999"/>
    </source>
</evidence>
<evidence type="ECO:0000259" key="11">
    <source>
        <dbReference type="PROSITE" id="PS51645"/>
    </source>
</evidence>
<dbReference type="InterPro" id="IPR002081">
    <property type="entry name" value="Cryptochrome/DNA_photolyase_1"/>
</dbReference>
<comment type="caution">
    <text evidence="12">The sequence shown here is derived from an EMBL/GenBank/DDBJ whole genome shotgun (WGS) entry which is preliminary data.</text>
</comment>
<comment type="catalytic activity">
    <reaction evidence="7">
        <text>cyclobutadipyrimidine (in DNA) = 2 pyrimidine residues (in DNA).</text>
        <dbReference type="EC" id="4.1.99.3"/>
    </reaction>
</comment>
<dbReference type="PANTHER" id="PTHR11455">
    <property type="entry name" value="CRYPTOCHROME"/>
    <property type="match status" value="1"/>
</dbReference>
<feature type="binding site" evidence="8">
    <location>
        <position position="279"/>
    </location>
    <ligand>
        <name>FAD</name>
        <dbReference type="ChEBI" id="CHEBI:57692"/>
    </ligand>
</feature>
<dbReference type="InterPro" id="IPR014729">
    <property type="entry name" value="Rossmann-like_a/b/a_fold"/>
</dbReference>
<evidence type="ECO:0000256" key="1">
    <source>
        <dbReference type="ARBA" id="ARBA00001932"/>
    </source>
</evidence>
<evidence type="ECO:0000313" key="12">
    <source>
        <dbReference type="EMBL" id="NGO40267.1"/>
    </source>
</evidence>
<proteinExistence type="inferred from homology"/>
<feature type="binding site" evidence="8">
    <location>
        <begin position="379"/>
        <end position="381"/>
    </location>
    <ligand>
        <name>FAD</name>
        <dbReference type="ChEBI" id="CHEBI:57692"/>
    </ligand>
</feature>
<dbReference type="GO" id="GO:0009416">
    <property type="term" value="P:response to light stimulus"/>
    <property type="evidence" value="ECO:0007669"/>
    <property type="project" value="TreeGrafter"/>
</dbReference>
<evidence type="ECO:0000256" key="5">
    <source>
        <dbReference type="ARBA" id="ARBA00022827"/>
    </source>
</evidence>
<evidence type="ECO:0000256" key="10">
    <source>
        <dbReference type="RuleBase" id="RU004182"/>
    </source>
</evidence>
<dbReference type="InterPro" id="IPR005101">
    <property type="entry name" value="Cryptochr/Photolyase_FAD-bd"/>
</dbReference>
<dbReference type="Gene3D" id="1.10.579.10">
    <property type="entry name" value="DNA Cyclobutane Dipyrimidine Photolyase, subunit A, domain 3"/>
    <property type="match status" value="1"/>
</dbReference>
<gene>
    <name evidence="12" type="ORF">G4L39_12805</name>
</gene>
<keyword evidence="6 10" id="KW-0157">Chromophore</keyword>
<comment type="cofactor">
    <cofactor evidence="1">
        <name>(6R)-5,10-methylene-5,6,7,8-tetrahydrofolate</name>
        <dbReference type="ChEBI" id="CHEBI:15636"/>
    </cofactor>
</comment>
<dbReference type="PROSITE" id="PS00394">
    <property type="entry name" value="DNA_PHOTOLYASES_1_1"/>
    <property type="match status" value="1"/>
</dbReference>
<dbReference type="Gene3D" id="3.40.50.620">
    <property type="entry name" value="HUPs"/>
    <property type="match status" value="1"/>
</dbReference>
<dbReference type="SUPFAM" id="SSF48173">
    <property type="entry name" value="Cryptochrome/photolyase FAD-binding domain"/>
    <property type="match status" value="1"/>
</dbReference>
<feature type="site" description="Electron transfer via tryptophanyl radical" evidence="9">
    <location>
        <position position="389"/>
    </location>
</feature>
<evidence type="ECO:0000256" key="8">
    <source>
        <dbReference type="PIRSR" id="PIRSR602081-1"/>
    </source>
</evidence>
<dbReference type="RefSeq" id="WP_165108752.1">
    <property type="nucleotide sequence ID" value="NZ_JAAKYA010000082.1"/>
</dbReference>
<feature type="site" description="Electron transfer via tryptophanyl radical" evidence="9">
    <location>
        <position position="366"/>
    </location>
</feature>
<accession>A0A6M1RS91</accession>
<evidence type="ECO:0000313" key="13">
    <source>
        <dbReference type="Proteomes" id="UP000477311"/>
    </source>
</evidence>
<feature type="binding site" evidence="8">
    <location>
        <begin position="239"/>
        <end position="243"/>
    </location>
    <ligand>
        <name>FAD</name>
        <dbReference type="ChEBI" id="CHEBI:57692"/>
    </ligand>
</feature>
<dbReference type="AlphaFoldDB" id="A0A6M1RS91"/>
<dbReference type="PRINTS" id="PR00147">
    <property type="entry name" value="DNAPHOTLYASE"/>
</dbReference>
<reference evidence="12 13" key="1">
    <citation type="submission" date="2020-02" db="EMBL/GenBank/DDBJ databases">
        <title>Draft genome sequence of Limisphaera ngatamarikiensis NGM72.4T, a thermophilic Verrucomicrobia grouped in subdivision 3.</title>
        <authorList>
            <person name="Carere C.R."/>
            <person name="Steen J."/>
            <person name="Hugenholtz P."/>
            <person name="Stott M.B."/>
        </authorList>
    </citation>
    <scope>NUCLEOTIDE SEQUENCE [LARGE SCALE GENOMIC DNA]</scope>
    <source>
        <strain evidence="12 13">NGM72.4</strain>
    </source>
</reference>
<dbReference type="SUPFAM" id="SSF52425">
    <property type="entry name" value="Cryptochrome/photolyase, N-terminal domain"/>
    <property type="match status" value="1"/>
</dbReference>
<dbReference type="GO" id="GO:0003677">
    <property type="term" value="F:DNA binding"/>
    <property type="evidence" value="ECO:0007669"/>
    <property type="project" value="TreeGrafter"/>
</dbReference>
<dbReference type="Gene3D" id="1.25.40.80">
    <property type="match status" value="1"/>
</dbReference>
<dbReference type="Pfam" id="PF03441">
    <property type="entry name" value="FAD_binding_7"/>
    <property type="match status" value="1"/>
</dbReference>
<evidence type="ECO:0000256" key="9">
    <source>
        <dbReference type="PIRSR" id="PIRSR602081-2"/>
    </source>
</evidence>
<dbReference type="EMBL" id="JAAKYA010000082">
    <property type="protein sequence ID" value="NGO40267.1"/>
    <property type="molecule type" value="Genomic_DNA"/>
</dbReference>
<feature type="binding site" evidence="8">
    <location>
        <position position="227"/>
    </location>
    <ligand>
        <name>FAD</name>
        <dbReference type="ChEBI" id="CHEBI:57692"/>
    </ligand>
</feature>
<evidence type="ECO:0000256" key="3">
    <source>
        <dbReference type="ARBA" id="ARBA00014046"/>
    </source>
</evidence>
<dbReference type="InterPro" id="IPR036155">
    <property type="entry name" value="Crypto/Photolyase_N_sf"/>
</dbReference>
<comment type="cofactor">
    <cofactor evidence="8">
        <name>FAD</name>
        <dbReference type="ChEBI" id="CHEBI:57692"/>
    </cofactor>
    <text evidence="8">Binds 1 FAD per subunit.</text>
</comment>
<protein>
    <recommendedName>
        <fullName evidence="3">Deoxyribodipyrimidine photo-lyase</fullName>
        <ecNumber evidence="2">4.1.99.3</ecNumber>
    </recommendedName>
</protein>
<dbReference type="EC" id="4.1.99.3" evidence="2"/>
<evidence type="ECO:0000256" key="2">
    <source>
        <dbReference type="ARBA" id="ARBA00013149"/>
    </source>
</evidence>
<dbReference type="GO" id="GO:0000719">
    <property type="term" value="P:photoreactive repair"/>
    <property type="evidence" value="ECO:0007669"/>
    <property type="project" value="UniProtKB-ARBA"/>
</dbReference>
<comment type="similarity">
    <text evidence="10">Belongs to the DNA photolyase family.</text>
</comment>
<name>A0A6M1RS91_9BACT</name>
<dbReference type="GO" id="GO:0003904">
    <property type="term" value="F:deoxyribodipyrimidine photo-lyase activity"/>
    <property type="evidence" value="ECO:0007669"/>
    <property type="project" value="UniProtKB-EC"/>
</dbReference>
<dbReference type="GO" id="GO:0071949">
    <property type="term" value="F:FAD binding"/>
    <property type="evidence" value="ECO:0007669"/>
    <property type="project" value="TreeGrafter"/>
</dbReference>
<dbReference type="InterPro" id="IPR018394">
    <property type="entry name" value="DNA_photolyase_1_CS_C"/>
</dbReference>
<dbReference type="FunFam" id="1.10.579.10:FF:000003">
    <property type="entry name" value="Deoxyribodipyrimidine photo-lyase"/>
    <property type="match status" value="1"/>
</dbReference>